<dbReference type="PANTHER" id="PTHR21090:SF5">
    <property type="entry name" value="PENTAFUNCTIONAL AROM POLYPEPTIDE"/>
    <property type="match status" value="1"/>
</dbReference>
<dbReference type="EMBL" id="VWSJ01000006">
    <property type="protein sequence ID" value="MSN96080.1"/>
    <property type="molecule type" value="Genomic_DNA"/>
</dbReference>
<keyword evidence="4 8" id="KW-0028">Amino-acid biosynthesis</keyword>
<comment type="function">
    <text evidence="8">Catalyzes the transfer of the enolpyruvyl moiety of phosphoenolpyruvate (PEP) to the 5-hydroxyl of shikimate-3-phosphate (S3P) to produce enolpyruvyl shikimate-3-phosphate and inorganic phosphate.</text>
</comment>
<feature type="domain" description="Enolpyruvate transferase" evidence="9">
    <location>
        <begin position="16"/>
        <end position="415"/>
    </location>
</feature>
<evidence type="ECO:0000313" key="10">
    <source>
        <dbReference type="EMBL" id="MSN96080.1"/>
    </source>
</evidence>
<dbReference type="PROSITE" id="PS00104">
    <property type="entry name" value="EPSP_SYNTHASE_1"/>
    <property type="match status" value="1"/>
</dbReference>
<dbReference type="PROSITE" id="PS00885">
    <property type="entry name" value="EPSP_SYNTHASE_2"/>
    <property type="match status" value="1"/>
</dbReference>
<dbReference type="PANTHER" id="PTHR21090">
    <property type="entry name" value="AROM/DEHYDROQUINATE SYNTHASE"/>
    <property type="match status" value="1"/>
</dbReference>
<evidence type="ECO:0000256" key="5">
    <source>
        <dbReference type="ARBA" id="ARBA00022679"/>
    </source>
</evidence>
<dbReference type="GO" id="GO:0008652">
    <property type="term" value="P:amino acid biosynthetic process"/>
    <property type="evidence" value="ECO:0007669"/>
    <property type="project" value="UniProtKB-KW"/>
</dbReference>
<dbReference type="GO" id="GO:0009073">
    <property type="term" value="P:aromatic amino acid family biosynthetic process"/>
    <property type="evidence" value="ECO:0007669"/>
    <property type="project" value="UniProtKB-KW"/>
</dbReference>
<proteinExistence type="inferred from homology"/>
<gene>
    <name evidence="8 10" type="primary">aroA</name>
    <name evidence="10" type="ORF">F1B92_02535</name>
</gene>
<dbReference type="InterPro" id="IPR001986">
    <property type="entry name" value="Enolpyruvate_Tfrase_dom"/>
</dbReference>
<feature type="binding site" evidence="8">
    <location>
        <position position="164"/>
    </location>
    <ligand>
        <name>3-phosphoshikimate</name>
        <dbReference type="ChEBI" id="CHEBI:145989"/>
    </ligand>
</feature>
<feature type="binding site" evidence="8">
    <location>
        <position position="22"/>
    </location>
    <ligand>
        <name>3-phosphoshikimate</name>
        <dbReference type="ChEBI" id="CHEBI:145989"/>
    </ligand>
</feature>
<evidence type="ECO:0000259" key="9">
    <source>
        <dbReference type="Pfam" id="PF00275"/>
    </source>
</evidence>
<evidence type="ECO:0000256" key="4">
    <source>
        <dbReference type="ARBA" id="ARBA00022605"/>
    </source>
</evidence>
<dbReference type="CDD" id="cd01556">
    <property type="entry name" value="EPSP_synthase"/>
    <property type="match status" value="1"/>
</dbReference>
<comment type="caution">
    <text evidence="10">The sequence shown here is derived from an EMBL/GenBank/DDBJ whole genome shotgun (WGS) entry which is preliminary data.</text>
</comment>
<dbReference type="InterPro" id="IPR013792">
    <property type="entry name" value="RNA3'P_cycl/enolpyr_Trfase_a/b"/>
</dbReference>
<dbReference type="RefSeq" id="WP_154570344.1">
    <property type="nucleotide sequence ID" value="NZ_VWSJ01000006.1"/>
</dbReference>
<evidence type="ECO:0000256" key="7">
    <source>
        <dbReference type="ARBA" id="ARBA00044633"/>
    </source>
</evidence>
<comment type="similarity">
    <text evidence="2 8">Belongs to the EPSP synthase family.</text>
</comment>
<comment type="catalytic activity">
    <reaction evidence="7">
        <text>3-phosphoshikimate + phosphoenolpyruvate = 5-O-(1-carboxyvinyl)-3-phosphoshikimate + phosphate</text>
        <dbReference type="Rhea" id="RHEA:21256"/>
        <dbReference type="ChEBI" id="CHEBI:43474"/>
        <dbReference type="ChEBI" id="CHEBI:57701"/>
        <dbReference type="ChEBI" id="CHEBI:58702"/>
        <dbReference type="ChEBI" id="CHEBI:145989"/>
        <dbReference type="EC" id="2.5.1.19"/>
    </reaction>
    <physiologicalReaction direction="left-to-right" evidence="7">
        <dbReference type="Rhea" id="RHEA:21257"/>
    </physiologicalReaction>
</comment>
<dbReference type="NCBIfam" id="TIGR01356">
    <property type="entry name" value="aroA"/>
    <property type="match status" value="1"/>
</dbReference>
<dbReference type="PIRSF" id="PIRSF000505">
    <property type="entry name" value="EPSPS"/>
    <property type="match status" value="1"/>
</dbReference>
<feature type="binding site" evidence="8">
    <location>
        <position position="383"/>
    </location>
    <ligand>
        <name>phosphoenolpyruvate</name>
        <dbReference type="ChEBI" id="CHEBI:58702"/>
    </ligand>
</feature>
<feature type="binding site" evidence="8">
    <location>
        <position position="166"/>
    </location>
    <ligand>
        <name>phosphoenolpyruvate</name>
        <dbReference type="ChEBI" id="CHEBI:58702"/>
    </ligand>
</feature>
<feature type="binding site" evidence="8">
    <location>
        <position position="119"/>
    </location>
    <ligand>
        <name>phosphoenolpyruvate</name>
        <dbReference type="ChEBI" id="CHEBI:58702"/>
    </ligand>
</feature>
<feature type="binding site" evidence="8">
    <location>
        <position position="310"/>
    </location>
    <ligand>
        <name>3-phosphoshikimate</name>
        <dbReference type="ChEBI" id="CHEBI:145989"/>
    </ligand>
</feature>
<keyword evidence="5 8" id="KW-0808">Transferase</keyword>
<keyword evidence="6 8" id="KW-0057">Aromatic amino acid biosynthesis</keyword>
<feature type="binding site" evidence="8">
    <location>
        <position position="341"/>
    </location>
    <ligand>
        <name>phosphoenolpyruvate</name>
        <dbReference type="ChEBI" id="CHEBI:58702"/>
    </ligand>
</feature>
<accession>A0A6L5WG23</accession>
<dbReference type="GO" id="GO:0003866">
    <property type="term" value="F:3-phosphoshikimate 1-carboxyvinyltransferase activity"/>
    <property type="evidence" value="ECO:0007669"/>
    <property type="project" value="UniProtKB-UniRule"/>
</dbReference>
<feature type="binding site" evidence="8">
    <location>
        <position position="91"/>
    </location>
    <ligand>
        <name>phosphoenolpyruvate</name>
        <dbReference type="ChEBI" id="CHEBI:58702"/>
    </ligand>
</feature>
<sequence length="425" mass="46840">MKIYALKKKFDVSICEIASDKSISHRSAIFSLFSDRTSIIKNYLLAQDTIHTLQIIENLGAKVIRNGSEILITPPSSIQESSQILDCGNSGTAMRIFMGLLAGTEGFFVLNGDKYLNQRPMRRVSKPLSKVGAKFDGRENGDKAPICIRGKKLDYFEYNSKIASAQVKTALILAALKGNGCKFSEPELSRDHSEKMLLAMGANIKKDGLNLEIKPLQEPLNPLEIEIPNDPSSAFYFAVAASITPNSKVILKNVILNKTRIEAYKILKQMGAKIEFKQTSNKYEEVGDIIVEYAHLNGVEVSQNISWMIDEAPALAVAFACAKGKSSLRNAKELRVKECDRISVTVAALKACGVFVEEFEDGFEVVGTNNLKPAIIDSFGDHRIAMSFAILGLKNGMIIEDDECINTSFPNFKNILKMLGVIVED</sequence>
<keyword evidence="3 8" id="KW-0963">Cytoplasm</keyword>
<organism evidence="10 11">
    <name type="scientific">Campylobacter portucalensis</name>
    <dbReference type="NCBI Taxonomy" id="2608384"/>
    <lineage>
        <taxon>Bacteria</taxon>
        <taxon>Pseudomonadati</taxon>
        <taxon>Campylobacterota</taxon>
        <taxon>Epsilonproteobacteria</taxon>
        <taxon>Campylobacterales</taxon>
        <taxon>Campylobacteraceae</taxon>
        <taxon>Campylobacter</taxon>
    </lineage>
</organism>
<name>A0A6L5WG23_9BACT</name>
<dbReference type="AlphaFoldDB" id="A0A6L5WG23"/>
<dbReference type="SUPFAM" id="SSF55205">
    <property type="entry name" value="EPT/RTPC-like"/>
    <property type="match status" value="1"/>
</dbReference>
<reference evidence="10 11" key="1">
    <citation type="submission" date="2019-09" db="EMBL/GenBank/DDBJ databases">
        <authorList>
            <person name="Silva M."/>
            <person name="Pereira G."/>
            <person name="Lopes-Da-Costa L."/>
            <person name="Silva E."/>
        </authorList>
    </citation>
    <scope>NUCLEOTIDE SEQUENCE [LARGE SCALE GENOMIC DNA]</scope>
    <source>
        <strain evidence="10 11">FMV-PI01</strain>
    </source>
</reference>
<evidence type="ECO:0000256" key="2">
    <source>
        <dbReference type="ARBA" id="ARBA00009948"/>
    </source>
</evidence>
<dbReference type="Gene3D" id="3.65.10.10">
    <property type="entry name" value="Enolpyruvate transferase domain"/>
    <property type="match status" value="2"/>
</dbReference>
<evidence type="ECO:0000313" key="11">
    <source>
        <dbReference type="Proteomes" id="UP000476338"/>
    </source>
</evidence>
<dbReference type="UniPathway" id="UPA00053">
    <property type="reaction ID" value="UER00089"/>
</dbReference>
<feature type="active site" description="Proton acceptor" evidence="8">
    <location>
        <position position="310"/>
    </location>
</feature>
<dbReference type="Pfam" id="PF00275">
    <property type="entry name" value="EPSP_synthase"/>
    <property type="match status" value="1"/>
</dbReference>
<comment type="subcellular location">
    <subcellularLocation>
        <location evidence="8">Cytoplasm</location>
    </subcellularLocation>
</comment>
<evidence type="ECO:0000256" key="6">
    <source>
        <dbReference type="ARBA" id="ARBA00023141"/>
    </source>
</evidence>
<dbReference type="GO" id="GO:0005737">
    <property type="term" value="C:cytoplasm"/>
    <property type="evidence" value="ECO:0007669"/>
    <property type="project" value="UniProtKB-SubCell"/>
</dbReference>
<dbReference type="InterPro" id="IPR036968">
    <property type="entry name" value="Enolpyruvate_Tfrase_sf"/>
</dbReference>
<evidence type="ECO:0000256" key="8">
    <source>
        <dbReference type="HAMAP-Rule" id="MF_00210"/>
    </source>
</evidence>
<dbReference type="GO" id="GO:0009423">
    <property type="term" value="P:chorismate biosynthetic process"/>
    <property type="evidence" value="ECO:0007669"/>
    <property type="project" value="UniProtKB-UniRule"/>
</dbReference>
<feature type="binding site" evidence="8">
    <location>
        <position position="166"/>
    </location>
    <ligand>
        <name>3-phosphoshikimate</name>
        <dbReference type="ChEBI" id="CHEBI:145989"/>
    </ligand>
</feature>
<dbReference type="Proteomes" id="UP000476338">
    <property type="component" value="Unassembled WGS sequence"/>
</dbReference>
<dbReference type="InterPro" id="IPR023193">
    <property type="entry name" value="EPSP_synthase_CS"/>
</dbReference>
<comment type="caution">
    <text evidence="8">Lacks conserved residue(s) required for the propagation of feature annotation.</text>
</comment>
<feature type="binding site" evidence="8">
    <location>
        <position position="337"/>
    </location>
    <ligand>
        <name>3-phosphoshikimate</name>
        <dbReference type="ChEBI" id="CHEBI:145989"/>
    </ligand>
</feature>
<feature type="binding site" evidence="8">
    <location>
        <position position="21"/>
    </location>
    <ligand>
        <name>3-phosphoshikimate</name>
        <dbReference type="ChEBI" id="CHEBI:145989"/>
    </ligand>
</feature>
<feature type="binding site" evidence="8">
    <location>
        <position position="21"/>
    </location>
    <ligand>
        <name>phosphoenolpyruvate</name>
        <dbReference type="ChEBI" id="CHEBI:58702"/>
    </ligand>
</feature>
<reference evidence="10 11" key="2">
    <citation type="submission" date="2020-03" db="EMBL/GenBank/DDBJ databases">
        <title>Campylobacter portucalensis sp. nov., a new species of Campylobacter isolated from the reproductive tract of bulls.</title>
        <authorList>
            <person name="Silva M.F."/>
            <person name="Pereira G."/>
            <person name="Carneiro C."/>
            <person name="Hemphill A."/>
            <person name="Mateus L."/>
            <person name="Lopes-Da-Costa L."/>
            <person name="Silva E."/>
        </authorList>
    </citation>
    <scope>NUCLEOTIDE SEQUENCE [LARGE SCALE GENOMIC DNA]</scope>
    <source>
        <strain evidence="10 11">FMV-PI01</strain>
    </source>
</reference>
<dbReference type="HAMAP" id="MF_00210">
    <property type="entry name" value="EPSP_synth"/>
    <property type="match status" value="1"/>
</dbReference>
<keyword evidence="11" id="KW-1185">Reference proteome</keyword>
<evidence type="ECO:0000256" key="3">
    <source>
        <dbReference type="ARBA" id="ARBA00022490"/>
    </source>
</evidence>
<dbReference type="FunFam" id="3.65.10.10:FF:000005">
    <property type="entry name" value="3-phosphoshikimate 1-carboxyvinyltransferase"/>
    <property type="match status" value="1"/>
</dbReference>
<evidence type="ECO:0000256" key="1">
    <source>
        <dbReference type="ARBA" id="ARBA00004811"/>
    </source>
</evidence>
<dbReference type="EC" id="2.5.1.19" evidence="8"/>
<dbReference type="InterPro" id="IPR006264">
    <property type="entry name" value="EPSP_synthase"/>
</dbReference>
<comment type="pathway">
    <text evidence="1 8">Metabolic intermediate biosynthesis; chorismate biosynthesis; chorismate from D-erythrose 4-phosphate and phosphoenolpyruvate: step 6/7.</text>
</comment>
<feature type="binding site" evidence="8">
    <location>
        <position position="26"/>
    </location>
    <ligand>
        <name>3-phosphoshikimate</name>
        <dbReference type="ChEBI" id="CHEBI:145989"/>
    </ligand>
</feature>
<comment type="subunit">
    <text evidence="8">Monomer.</text>
</comment>
<protein>
    <recommendedName>
        <fullName evidence="8">3-phosphoshikimate 1-carboxyvinyltransferase</fullName>
        <ecNumber evidence="8">2.5.1.19</ecNumber>
    </recommendedName>
    <alternativeName>
        <fullName evidence="8">5-enolpyruvylshikimate-3-phosphate synthase</fullName>
        <shortName evidence="8">EPSP synthase</shortName>
        <shortName evidence="8">EPSPS</shortName>
    </alternativeName>
</protein>